<name>A0A1W0W539_SORBI</name>
<protein>
    <submittedName>
        <fullName evidence="1">Uncharacterized protein</fullName>
    </submittedName>
</protein>
<sequence>MDLWPKVLTTTKKLQQRKTMTIQVTRQKRHSNKIILRHLYCIQLHSAQEGLRSSQQ</sequence>
<proteinExistence type="predicted"/>
<dbReference type="Proteomes" id="UP000000768">
    <property type="component" value="Chromosome 2"/>
</dbReference>
<dbReference type="EMBL" id="CM000761">
    <property type="protein sequence ID" value="OQU89507.1"/>
    <property type="molecule type" value="Genomic_DNA"/>
</dbReference>
<dbReference type="AlphaFoldDB" id="A0A1W0W539"/>
<dbReference type="Gramene" id="OQU89507">
    <property type="protein sequence ID" value="OQU89507"/>
    <property type="gene ID" value="SORBI_3002G204050"/>
</dbReference>
<reference evidence="2" key="2">
    <citation type="journal article" date="2018" name="Plant J.">
        <title>The Sorghum bicolor reference genome: improved assembly, gene annotations, a transcriptome atlas, and signatures of genome organization.</title>
        <authorList>
            <person name="McCormick R.F."/>
            <person name="Truong S.K."/>
            <person name="Sreedasyam A."/>
            <person name="Jenkins J."/>
            <person name="Shu S."/>
            <person name="Sims D."/>
            <person name="Kennedy M."/>
            <person name="Amirebrahimi M."/>
            <person name="Weers B.D."/>
            <person name="McKinley B."/>
            <person name="Mattison A."/>
            <person name="Morishige D.T."/>
            <person name="Grimwood J."/>
            <person name="Schmutz J."/>
            <person name="Mullet J.E."/>
        </authorList>
    </citation>
    <scope>NUCLEOTIDE SEQUENCE [LARGE SCALE GENOMIC DNA]</scope>
    <source>
        <strain evidence="2">cv. BTx623</strain>
    </source>
</reference>
<gene>
    <name evidence="1" type="ORF">SORBI_3002G204050</name>
</gene>
<keyword evidence="2" id="KW-1185">Reference proteome</keyword>
<reference evidence="1 2" key="1">
    <citation type="journal article" date="2009" name="Nature">
        <title>The Sorghum bicolor genome and the diversification of grasses.</title>
        <authorList>
            <person name="Paterson A.H."/>
            <person name="Bowers J.E."/>
            <person name="Bruggmann R."/>
            <person name="Dubchak I."/>
            <person name="Grimwood J."/>
            <person name="Gundlach H."/>
            <person name="Haberer G."/>
            <person name="Hellsten U."/>
            <person name="Mitros T."/>
            <person name="Poliakov A."/>
            <person name="Schmutz J."/>
            <person name="Spannagl M."/>
            <person name="Tang H."/>
            <person name="Wang X."/>
            <person name="Wicker T."/>
            <person name="Bharti A.K."/>
            <person name="Chapman J."/>
            <person name="Feltus F.A."/>
            <person name="Gowik U."/>
            <person name="Grigoriev I.V."/>
            <person name="Lyons E."/>
            <person name="Maher C.A."/>
            <person name="Martis M."/>
            <person name="Narechania A."/>
            <person name="Otillar R.P."/>
            <person name="Penning B.W."/>
            <person name="Salamov A.A."/>
            <person name="Wang Y."/>
            <person name="Zhang L."/>
            <person name="Carpita N.C."/>
            <person name="Freeling M."/>
            <person name="Gingle A.R."/>
            <person name="Hash C.T."/>
            <person name="Keller B."/>
            <person name="Klein P."/>
            <person name="Kresovich S."/>
            <person name="McCann M.C."/>
            <person name="Ming R."/>
            <person name="Peterson D.G."/>
            <person name="Mehboob-ur-Rahman"/>
            <person name="Ware D."/>
            <person name="Westhoff P."/>
            <person name="Mayer K.F."/>
            <person name="Messing J."/>
            <person name="Rokhsar D.S."/>
        </authorList>
    </citation>
    <scope>NUCLEOTIDE SEQUENCE [LARGE SCALE GENOMIC DNA]</scope>
    <source>
        <strain evidence="2">cv. BTx623</strain>
    </source>
</reference>
<evidence type="ECO:0000313" key="2">
    <source>
        <dbReference type="Proteomes" id="UP000000768"/>
    </source>
</evidence>
<organism evidence="1 2">
    <name type="scientific">Sorghum bicolor</name>
    <name type="common">Sorghum</name>
    <name type="synonym">Sorghum vulgare</name>
    <dbReference type="NCBI Taxonomy" id="4558"/>
    <lineage>
        <taxon>Eukaryota</taxon>
        <taxon>Viridiplantae</taxon>
        <taxon>Streptophyta</taxon>
        <taxon>Embryophyta</taxon>
        <taxon>Tracheophyta</taxon>
        <taxon>Spermatophyta</taxon>
        <taxon>Magnoliopsida</taxon>
        <taxon>Liliopsida</taxon>
        <taxon>Poales</taxon>
        <taxon>Poaceae</taxon>
        <taxon>PACMAD clade</taxon>
        <taxon>Panicoideae</taxon>
        <taxon>Andropogonodae</taxon>
        <taxon>Andropogoneae</taxon>
        <taxon>Sorghinae</taxon>
        <taxon>Sorghum</taxon>
    </lineage>
</organism>
<accession>A0A1W0W539</accession>
<dbReference type="InParanoid" id="A0A1W0W539"/>
<evidence type="ECO:0000313" key="1">
    <source>
        <dbReference type="EMBL" id="OQU89507.1"/>
    </source>
</evidence>